<reference evidence="1" key="2">
    <citation type="journal article" date="2015" name="Fish Shellfish Immunol.">
        <title>Early steps in the European eel (Anguilla anguilla)-Vibrio vulnificus interaction in the gills: Role of the RtxA13 toxin.</title>
        <authorList>
            <person name="Callol A."/>
            <person name="Pajuelo D."/>
            <person name="Ebbesson L."/>
            <person name="Teles M."/>
            <person name="MacKenzie S."/>
            <person name="Amaro C."/>
        </authorList>
    </citation>
    <scope>NUCLEOTIDE SEQUENCE</scope>
</reference>
<sequence>MFTLLPKPLVLCQSLAEKAAKMSSRRKGQLGVQLCDRVFSPPGKL</sequence>
<reference evidence="1" key="1">
    <citation type="submission" date="2014-11" db="EMBL/GenBank/DDBJ databases">
        <authorList>
            <person name="Amaro Gonzalez C."/>
        </authorList>
    </citation>
    <scope>NUCLEOTIDE SEQUENCE</scope>
</reference>
<accession>A0A0E9V9I0</accession>
<dbReference type="EMBL" id="GBXM01033865">
    <property type="protein sequence ID" value="JAH74712.1"/>
    <property type="molecule type" value="Transcribed_RNA"/>
</dbReference>
<protein>
    <submittedName>
        <fullName evidence="1">Uncharacterized protein</fullName>
    </submittedName>
</protein>
<proteinExistence type="predicted"/>
<evidence type="ECO:0000313" key="1">
    <source>
        <dbReference type="EMBL" id="JAH74712.1"/>
    </source>
</evidence>
<name>A0A0E9V9I0_ANGAN</name>
<organism evidence="1">
    <name type="scientific">Anguilla anguilla</name>
    <name type="common">European freshwater eel</name>
    <name type="synonym">Muraena anguilla</name>
    <dbReference type="NCBI Taxonomy" id="7936"/>
    <lineage>
        <taxon>Eukaryota</taxon>
        <taxon>Metazoa</taxon>
        <taxon>Chordata</taxon>
        <taxon>Craniata</taxon>
        <taxon>Vertebrata</taxon>
        <taxon>Euteleostomi</taxon>
        <taxon>Actinopterygii</taxon>
        <taxon>Neopterygii</taxon>
        <taxon>Teleostei</taxon>
        <taxon>Anguilliformes</taxon>
        <taxon>Anguillidae</taxon>
        <taxon>Anguilla</taxon>
    </lineage>
</organism>
<dbReference type="AlphaFoldDB" id="A0A0E9V9I0"/>